<name>A0A7S4AZK3_CHRCT</name>
<accession>A0A7S4AZK3</accession>
<keyword evidence="1" id="KW-0472">Membrane</keyword>
<feature type="transmembrane region" description="Helical" evidence="1">
    <location>
        <begin position="29"/>
        <end position="48"/>
    </location>
</feature>
<dbReference type="EMBL" id="HBIZ01001606">
    <property type="protein sequence ID" value="CAE0748307.1"/>
    <property type="molecule type" value="Transcribed_RNA"/>
</dbReference>
<reference evidence="3" key="1">
    <citation type="submission" date="2021-01" db="EMBL/GenBank/DDBJ databases">
        <authorList>
            <person name="Corre E."/>
            <person name="Pelletier E."/>
            <person name="Niang G."/>
            <person name="Scheremetjew M."/>
            <person name="Finn R."/>
            <person name="Kale V."/>
            <person name="Holt S."/>
            <person name="Cochrane G."/>
            <person name="Meng A."/>
            <person name="Brown T."/>
            <person name="Cohen L."/>
        </authorList>
    </citation>
    <scope>NUCLEOTIDE SEQUENCE</scope>
    <source>
        <strain evidence="3">CCMP645</strain>
    </source>
</reference>
<keyword evidence="2" id="KW-0732">Signal</keyword>
<sequence>MFAGTATSALLALILHADGTPFTLLANPLSPAVLAYDTASALFAIVHVPSVRARRTATTLLAATTRLAMALLPSMLADAATYIFFTSVSPPAMFADANATALLALALLPAMLAVVTACTSLAAAFLDSMFA</sequence>
<feature type="transmembrane region" description="Helical" evidence="1">
    <location>
        <begin position="60"/>
        <end position="85"/>
    </location>
</feature>
<keyword evidence="1" id="KW-0812">Transmembrane</keyword>
<protein>
    <submittedName>
        <fullName evidence="3">Uncharacterized protein</fullName>
    </submittedName>
</protein>
<dbReference type="AlphaFoldDB" id="A0A7S4AZK3"/>
<proteinExistence type="predicted"/>
<evidence type="ECO:0000256" key="2">
    <source>
        <dbReference type="SAM" id="SignalP"/>
    </source>
</evidence>
<organism evidence="3">
    <name type="scientific">Chrysotila carterae</name>
    <name type="common">Marine alga</name>
    <name type="synonym">Syracosphaera carterae</name>
    <dbReference type="NCBI Taxonomy" id="13221"/>
    <lineage>
        <taxon>Eukaryota</taxon>
        <taxon>Haptista</taxon>
        <taxon>Haptophyta</taxon>
        <taxon>Prymnesiophyceae</taxon>
        <taxon>Isochrysidales</taxon>
        <taxon>Isochrysidaceae</taxon>
        <taxon>Chrysotila</taxon>
    </lineage>
</organism>
<feature type="transmembrane region" description="Helical" evidence="1">
    <location>
        <begin position="97"/>
        <end position="126"/>
    </location>
</feature>
<feature type="chain" id="PRO_5030521847" evidence="2">
    <location>
        <begin position="20"/>
        <end position="131"/>
    </location>
</feature>
<keyword evidence="1" id="KW-1133">Transmembrane helix</keyword>
<evidence type="ECO:0000256" key="1">
    <source>
        <dbReference type="SAM" id="Phobius"/>
    </source>
</evidence>
<gene>
    <name evidence="3" type="ORF">PCAR00345_LOCUS889</name>
</gene>
<feature type="signal peptide" evidence="2">
    <location>
        <begin position="1"/>
        <end position="19"/>
    </location>
</feature>
<evidence type="ECO:0000313" key="3">
    <source>
        <dbReference type="EMBL" id="CAE0748307.1"/>
    </source>
</evidence>